<evidence type="ECO:0000313" key="3">
    <source>
        <dbReference type="Proteomes" id="UP000694621"/>
    </source>
</evidence>
<protein>
    <recommendedName>
        <fullName evidence="1">C-type lectin domain-containing protein</fullName>
    </recommendedName>
</protein>
<dbReference type="InterPro" id="IPR001304">
    <property type="entry name" value="C-type_lectin-like"/>
</dbReference>
<dbReference type="Ensembl" id="ENSAMXT00005030261.1">
    <property type="protein sequence ID" value="ENSAMXP00005027526.1"/>
    <property type="gene ID" value="ENSAMXG00005013808.1"/>
</dbReference>
<accession>A0A8B9JXJ0</accession>
<sequence length="690" mass="76092">MGDIPEFKRGQIVGARLAGASVTKTASLCDASRATVSRVMSAYHQEGPTTSNRINCGRCKRKLSERDVRVLTRIVSKKHKTTSDQITQNLMCTSTLLFPPELSVTTINYCALKPGVSVSLSNPCSSILVLLTLSVLVGHAVVEYGMDFVTAFPVNIASYYPSNVNNTLKITALHSNTKFSVSINGSNFLTEVLNAGQSKSVDLPNEVEEQQLGRSMKSVRITSDNNITVFSISTRGNSVQTNVVQPVSNLGKMYQIPFLNLTELILLLNDYSVSNWTNPSSSSNLNRTYNFFRVLVINAEDKSNMVTVTMTQNQKSTFTLSPFEFILMQGNDSLVKISADANISVLLTHPCLDASYCRCTMVVHQLRPTNLLGNRFLVPPFYITNYSRMFSTSDKIVALQYGSPPFAGSQGLMPSSSNFLPFYQSLKDGFSNITTSQPVSLSLIRHGSLIELIPISMFSACYLVHSTSQTKSLAVIIVETAQVPNMRLNNGQFSPTAVWNAINGTQYSWARVDLSPLKSQVIWHPYSKIAVYVFEKMATGVPYGGPAISVKDNPDPYGCLVSPNLFTVKNESLSWPESRLYCLQKSGYLASPSWPEAQSYMAQQLAADGVNGQAWIGLRRSLLTHEWYWQTGQSLSFSNWDSDQQGGPEKGLCVSVKMDRKGKYGWSTARCCSTLKPMCFIPATYLILTN</sequence>
<organism evidence="2 3">
    <name type="scientific">Astyanax mexicanus</name>
    <name type="common">Blind cave fish</name>
    <name type="synonym">Astyanax fasciatus mexicanus</name>
    <dbReference type="NCBI Taxonomy" id="7994"/>
    <lineage>
        <taxon>Eukaryota</taxon>
        <taxon>Metazoa</taxon>
        <taxon>Chordata</taxon>
        <taxon>Craniata</taxon>
        <taxon>Vertebrata</taxon>
        <taxon>Euteleostomi</taxon>
        <taxon>Actinopterygii</taxon>
        <taxon>Neopterygii</taxon>
        <taxon>Teleostei</taxon>
        <taxon>Ostariophysi</taxon>
        <taxon>Characiformes</taxon>
        <taxon>Characoidei</taxon>
        <taxon>Acestrorhamphidae</taxon>
        <taxon>Acestrorhamphinae</taxon>
        <taxon>Astyanax</taxon>
    </lineage>
</organism>
<dbReference type="SUPFAM" id="SSF56436">
    <property type="entry name" value="C-type lectin-like"/>
    <property type="match status" value="1"/>
</dbReference>
<dbReference type="PANTHER" id="PTHR46534">
    <property type="entry name" value="IGGFC_BINDING DOMAIN-CONTAINING PROTEIN"/>
    <property type="match status" value="1"/>
</dbReference>
<proteinExistence type="predicted"/>
<dbReference type="InterPro" id="IPR016187">
    <property type="entry name" value="CTDL_fold"/>
</dbReference>
<dbReference type="CDD" id="cd00037">
    <property type="entry name" value="CLECT"/>
    <property type="match status" value="1"/>
</dbReference>
<dbReference type="InterPro" id="IPR009057">
    <property type="entry name" value="Homeodomain-like_sf"/>
</dbReference>
<feature type="domain" description="C-type lectin" evidence="1">
    <location>
        <begin position="561"/>
        <end position="680"/>
    </location>
</feature>
<dbReference type="Pfam" id="PF00059">
    <property type="entry name" value="Lectin_C"/>
    <property type="match status" value="1"/>
</dbReference>
<dbReference type="Pfam" id="PF17517">
    <property type="entry name" value="IgGFc_binding"/>
    <property type="match status" value="1"/>
</dbReference>
<dbReference type="SMART" id="SM00034">
    <property type="entry name" value="CLECT"/>
    <property type="match status" value="1"/>
</dbReference>
<dbReference type="SUPFAM" id="SSF46689">
    <property type="entry name" value="Homeodomain-like"/>
    <property type="match status" value="1"/>
</dbReference>
<dbReference type="Gene3D" id="3.10.100.10">
    <property type="entry name" value="Mannose-Binding Protein A, subunit A"/>
    <property type="match status" value="1"/>
</dbReference>
<dbReference type="Proteomes" id="UP000694621">
    <property type="component" value="Unplaced"/>
</dbReference>
<dbReference type="PROSITE" id="PS50041">
    <property type="entry name" value="C_TYPE_LECTIN_2"/>
    <property type="match status" value="1"/>
</dbReference>
<dbReference type="AlphaFoldDB" id="A0A8B9JXJ0"/>
<dbReference type="InterPro" id="IPR016186">
    <property type="entry name" value="C-type_lectin-like/link_sf"/>
</dbReference>
<evidence type="ECO:0000259" key="1">
    <source>
        <dbReference type="PROSITE" id="PS50041"/>
    </source>
</evidence>
<name>A0A8B9JXJ0_ASTMX</name>
<dbReference type="PANTHER" id="PTHR46534:SF2">
    <property type="entry name" value="VWFD DOMAIN-CONTAINING PROTEIN"/>
    <property type="match status" value="1"/>
</dbReference>
<evidence type="ECO:0000313" key="2">
    <source>
        <dbReference type="Ensembl" id="ENSAMXP00005027526.1"/>
    </source>
</evidence>
<reference evidence="2" key="1">
    <citation type="submission" date="2025-08" db="UniProtKB">
        <authorList>
            <consortium name="Ensembl"/>
        </authorList>
    </citation>
    <scope>IDENTIFICATION</scope>
</reference>
<dbReference type="InterPro" id="IPR035234">
    <property type="entry name" value="IgGFc-bd_N"/>
</dbReference>